<organism evidence="10 11">
    <name type="scientific">Pollutimonas subterranea</name>
    <dbReference type="NCBI Taxonomy" id="2045210"/>
    <lineage>
        <taxon>Bacteria</taxon>
        <taxon>Pseudomonadati</taxon>
        <taxon>Pseudomonadota</taxon>
        <taxon>Betaproteobacteria</taxon>
        <taxon>Burkholderiales</taxon>
        <taxon>Alcaligenaceae</taxon>
        <taxon>Pollutimonas</taxon>
    </lineage>
</organism>
<evidence type="ECO:0000259" key="9">
    <source>
        <dbReference type="PROSITE" id="PS50928"/>
    </source>
</evidence>
<feature type="transmembrane region" description="Helical" evidence="8">
    <location>
        <begin position="283"/>
        <end position="304"/>
    </location>
</feature>
<evidence type="ECO:0000256" key="4">
    <source>
        <dbReference type="ARBA" id="ARBA00022475"/>
    </source>
</evidence>
<evidence type="ECO:0000256" key="5">
    <source>
        <dbReference type="ARBA" id="ARBA00022692"/>
    </source>
</evidence>
<evidence type="ECO:0000256" key="1">
    <source>
        <dbReference type="ARBA" id="ARBA00004651"/>
    </source>
</evidence>
<dbReference type="Gene3D" id="1.10.3720.10">
    <property type="entry name" value="MetI-like"/>
    <property type="match status" value="1"/>
</dbReference>
<evidence type="ECO:0000256" key="6">
    <source>
        <dbReference type="ARBA" id="ARBA00022989"/>
    </source>
</evidence>
<feature type="transmembrane region" description="Helical" evidence="8">
    <location>
        <begin position="232"/>
        <end position="255"/>
    </location>
</feature>
<dbReference type="SUPFAM" id="SSF161098">
    <property type="entry name" value="MetI-like"/>
    <property type="match status" value="1"/>
</dbReference>
<feature type="transmembrane region" description="Helical" evidence="8">
    <location>
        <begin position="26"/>
        <end position="50"/>
    </location>
</feature>
<feature type="transmembrane region" description="Helical" evidence="8">
    <location>
        <begin position="196"/>
        <end position="220"/>
    </location>
</feature>
<evidence type="ECO:0000313" key="10">
    <source>
        <dbReference type="EMBL" id="PLC51215.1"/>
    </source>
</evidence>
<dbReference type="InterPro" id="IPR035906">
    <property type="entry name" value="MetI-like_sf"/>
</dbReference>
<keyword evidence="4" id="KW-1003">Cell membrane</keyword>
<dbReference type="PROSITE" id="PS50928">
    <property type="entry name" value="ABC_TM1"/>
    <property type="match status" value="1"/>
</dbReference>
<comment type="subcellular location">
    <subcellularLocation>
        <location evidence="1 8">Cell membrane</location>
        <topology evidence="1 8">Multi-pass membrane protein</topology>
    </subcellularLocation>
</comment>
<accession>A0A2N4U870</accession>
<proteinExistence type="inferred from homology"/>
<name>A0A2N4U870_9BURK</name>
<evidence type="ECO:0000313" key="11">
    <source>
        <dbReference type="Proteomes" id="UP000234190"/>
    </source>
</evidence>
<evidence type="ECO:0000256" key="2">
    <source>
        <dbReference type="ARBA" id="ARBA00007069"/>
    </source>
</evidence>
<dbReference type="PANTHER" id="PTHR42929:SF5">
    <property type="entry name" value="ABC TRANSPORTER PERMEASE PROTEIN"/>
    <property type="match status" value="1"/>
</dbReference>
<evidence type="ECO:0000256" key="7">
    <source>
        <dbReference type="ARBA" id="ARBA00023136"/>
    </source>
</evidence>
<evidence type="ECO:0000256" key="3">
    <source>
        <dbReference type="ARBA" id="ARBA00022448"/>
    </source>
</evidence>
<reference evidence="10 11" key="1">
    <citation type="submission" date="2017-10" db="EMBL/GenBank/DDBJ databases">
        <title>Two draft genome sequences of Pusillimonas sp. strains isolated from a nitrate- and radionuclide-contaminated groundwater in Russia.</title>
        <authorList>
            <person name="Grouzdev D.S."/>
            <person name="Tourova T.P."/>
            <person name="Goeva M.A."/>
            <person name="Babich T.L."/>
            <person name="Sokolova D.S."/>
            <person name="Abdullin R."/>
            <person name="Poltaraus A.B."/>
            <person name="Toshchakov S.V."/>
            <person name="Nazina T.N."/>
        </authorList>
    </citation>
    <scope>NUCLEOTIDE SEQUENCE [LARGE SCALE GENOMIC DNA]</scope>
    <source>
        <strain evidence="10 11">JR1/69-3-13</strain>
    </source>
</reference>
<keyword evidence="7 8" id="KW-0472">Membrane</keyword>
<gene>
    <name evidence="10" type="ORF">CR159_03000</name>
</gene>
<dbReference type="GO" id="GO:0055085">
    <property type="term" value="P:transmembrane transport"/>
    <property type="evidence" value="ECO:0007669"/>
    <property type="project" value="InterPro"/>
</dbReference>
<comment type="similarity">
    <text evidence="2">Belongs to the binding-protein-dependent transport system permease family. CysTW subfamily.</text>
</comment>
<dbReference type="InterPro" id="IPR000515">
    <property type="entry name" value="MetI-like"/>
</dbReference>
<dbReference type="AlphaFoldDB" id="A0A2N4U870"/>
<keyword evidence="11" id="KW-1185">Reference proteome</keyword>
<dbReference type="Proteomes" id="UP000234190">
    <property type="component" value="Unassembled WGS sequence"/>
</dbReference>
<dbReference type="PANTHER" id="PTHR42929">
    <property type="entry name" value="INNER MEMBRANE ABC TRANSPORTER PERMEASE PROTEIN YDCU-RELATED-RELATED"/>
    <property type="match status" value="1"/>
</dbReference>
<keyword evidence="3 8" id="KW-0813">Transport</keyword>
<dbReference type="Pfam" id="PF00528">
    <property type="entry name" value="BPD_transp_1"/>
    <property type="match status" value="1"/>
</dbReference>
<evidence type="ECO:0000256" key="8">
    <source>
        <dbReference type="RuleBase" id="RU363032"/>
    </source>
</evidence>
<comment type="caution">
    <text evidence="10">The sequence shown here is derived from an EMBL/GenBank/DDBJ whole genome shotgun (WGS) entry which is preliminary data.</text>
</comment>
<sequence length="414" mass="45778">MQLSRAARSAMEKTMSATARRQKWRAFALIAPLALFLFVIFVIPISALLYRAVDNPEVIERLPGTLVVLENWDGEQAPADNAYTALMNDLLQAKADSGTGSLARRLNYEISGYRTLIFKTVRRLPFDDGSALSAEQVKSRFIDVDPRWGEARYWQAIANNGTSYSPYYLLAALDLKQEADGSIARVPPSTSAFLEIFGRTFLISAVVTVATLLLGFPLAYWISTLSKRRANLVMICILIPFWTSILVRIAAWVVLLQRQGLVNKTLMGAGLTGEPVDLLFNRLGVYIAMTHILLPFMILPIYSVMQSIPPTYQRAAVSLGSHPFAAFWRVYVPQTYPGVGAGTLLVFIIAVGYYITPALLGGAGDQMISYYVAYFTNQTINWGMASALGFILLVGTLILYSLYRRLSGRELGLG</sequence>
<dbReference type="RefSeq" id="WP_102072533.1">
    <property type="nucleotide sequence ID" value="NZ_PDNW01000002.1"/>
</dbReference>
<feature type="domain" description="ABC transmembrane type-1" evidence="9">
    <location>
        <begin position="197"/>
        <end position="403"/>
    </location>
</feature>
<dbReference type="EMBL" id="PDNW01000002">
    <property type="protein sequence ID" value="PLC51215.1"/>
    <property type="molecule type" value="Genomic_DNA"/>
</dbReference>
<dbReference type="GO" id="GO:0005886">
    <property type="term" value="C:plasma membrane"/>
    <property type="evidence" value="ECO:0007669"/>
    <property type="project" value="UniProtKB-SubCell"/>
</dbReference>
<feature type="transmembrane region" description="Helical" evidence="8">
    <location>
        <begin position="380"/>
        <end position="403"/>
    </location>
</feature>
<keyword evidence="5 8" id="KW-0812">Transmembrane</keyword>
<feature type="transmembrane region" description="Helical" evidence="8">
    <location>
        <begin position="339"/>
        <end position="360"/>
    </location>
</feature>
<keyword evidence="6 8" id="KW-1133">Transmembrane helix</keyword>
<protein>
    <submittedName>
        <fullName evidence="10">Polyamine ABC transporter substrate-binding protein</fullName>
    </submittedName>
</protein>
<dbReference type="OrthoDB" id="9808619at2"/>
<dbReference type="CDD" id="cd06261">
    <property type="entry name" value="TM_PBP2"/>
    <property type="match status" value="1"/>
</dbReference>